<protein>
    <submittedName>
        <fullName evidence="1">Unplaced genomic scaffold scaffold_288, whole genome shotgun sequence</fullName>
    </submittedName>
</protein>
<dbReference type="InParanoid" id="A0A0D0E1W7"/>
<reference evidence="2" key="2">
    <citation type="submission" date="2015-01" db="EMBL/GenBank/DDBJ databases">
        <title>Evolutionary Origins and Diversification of the Mycorrhizal Mutualists.</title>
        <authorList>
            <consortium name="DOE Joint Genome Institute"/>
            <consortium name="Mycorrhizal Genomics Consortium"/>
            <person name="Kohler A."/>
            <person name="Kuo A."/>
            <person name="Nagy L.G."/>
            <person name="Floudas D."/>
            <person name="Copeland A."/>
            <person name="Barry K.W."/>
            <person name="Cichocki N."/>
            <person name="Veneault-Fourrey C."/>
            <person name="LaButti K."/>
            <person name="Lindquist E.A."/>
            <person name="Lipzen A."/>
            <person name="Lundell T."/>
            <person name="Morin E."/>
            <person name="Murat C."/>
            <person name="Riley R."/>
            <person name="Ohm R."/>
            <person name="Sun H."/>
            <person name="Tunlid A."/>
            <person name="Henrissat B."/>
            <person name="Grigoriev I.V."/>
            <person name="Hibbett D.S."/>
            <person name="Martin F."/>
        </authorList>
    </citation>
    <scope>NUCLEOTIDE SEQUENCE [LARGE SCALE GENOMIC DNA]</scope>
    <source>
        <strain evidence="2">Ve08.2h10</strain>
    </source>
</reference>
<name>A0A0D0E1W7_9AGAM</name>
<evidence type="ECO:0000313" key="1">
    <source>
        <dbReference type="EMBL" id="KIK94399.1"/>
    </source>
</evidence>
<dbReference type="Proteomes" id="UP000054538">
    <property type="component" value="Unassembled WGS sequence"/>
</dbReference>
<keyword evidence="2" id="KW-1185">Reference proteome</keyword>
<dbReference type="EMBL" id="KN825110">
    <property type="protein sequence ID" value="KIK94399.1"/>
    <property type="molecule type" value="Genomic_DNA"/>
</dbReference>
<organism evidence="1 2">
    <name type="scientific">Paxillus rubicundulus Ve08.2h10</name>
    <dbReference type="NCBI Taxonomy" id="930991"/>
    <lineage>
        <taxon>Eukaryota</taxon>
        <taxon>Fungi</taxon>
        <taxon>Dikarya</taxon>
        <taxon>Basidiomycota</taxon>
        <taxon>Agaricomycotina</taxon>
        <taxon>Agaricomycetes</taxon>
        <taxon>Agaricomycetidae</taxon>
        <taxon>Boletales</taxon>
        <taxon>Paxilineae</taxon>
        <taxon>Paxillaceae</taxon>
        <taxon>Paxillus</taxon>
    </lineage>
</organism>
<proteinExistence type="predicted"/>
<gene>
    <name evidence="1" type="ORF">PAXRUDRAFT_451262</name>
</gene>
<dbReference type="AlphaFoldDB" id="A0A0D0E1W7"/>
<reference evidence="1 2" key="1">
    <citation type="submission" date="2014-04" db="EMBL/GenBank/DDBJ databases">
        <authorList>
            <consortium name="DOE Joint Genome Institute"/>
            <person name="Kuo A."/>
            <person name="Kohler A."/>
            <person name="Jargeat P."/>
            <person name="Nagy L.G."/>
            <person name="Floudas D."/>
            <person name="Copeland A."/>
            <person name="Barry K.W."/>
            <person name="Cichocki N."/>
            <person name="Veneault-Fourrey C."/>
            <person name="LaButti K."/>
            <person name="Lindquist E.A."/>
            <person name="Lipzen A."/>
            <person name="Lundell T."/>
            <person name="Morin E."/>
            <person name="Murat C."/>
            <person name="Sun H."/>
            <person name="Tunlid A."/>
            <person name="Henrissat B."/>
            <person name="Grigoriev I.V."/>
            <person name="Hibbett D.S."/>
            <person name="Martin F."/>
            <person name="Nordberg H.P."/>
            <person name="Cantor M.N."/>
            <person name="Hua S.X."/>
        </authorList>
    </citation>
    <scope>NUCLEOTIDE SEQUENCE [LARGE SCALE GENOMIC DNA]</scope>
    <source>
        <strain evidence="1 2">Ve08.2h10</strain>
    </source>
</reference>
<evidence type="ECO:0000313" key="2">
    <source>
        <dbReference type="Proteomes" id="UP000054538"/>
    </source>
</evidence>
<accession>A0A0D0E1W7</accession>
<sequence>MPSFCVSLSNVGNDVRVIDARMMQESDKICTKWECDLKRPGTCTWSLSHALGELVPGRVSAVGRWRVETSP</sequence>
<dbReference type="HOGENOM" id="CLU_2740784_0_0_1"/>